<comment type="caution">
    <text evidence="1">The sequence shown here is derived from an EMBL/GenBank/DDBJ whole genome shotgun (WGS) entry which is preliminary data.</text>
</comment>
<protein>
    <submittedName>
        <fullName evidence="1">ASTRA-associated protein</fullName>
    </submittedName>
</protein>
<evidence type="ECO:0000313" key="1">
    <source>
        <dbReference type="EMBL" id="KAL1241600.1"/>
    </source>
</evidence>
<dbReference type="Proteomes" id="UP001558632">
    <property type="component" value="Unassembled WGS sequence"/>
</dbReference>
<sequence length="134" mass="14878">MQINCYSSKQAVNATKLNMNMKSCMMSATRFAFCFALVHLVQQSFAYSISQAVEGGTVGKTSTADRTAGSVGLNHQAYNLLVDIYSTLMDTTMKIENLFQTVAFARPIGKTNSIGDGKDKRYDLNSWEFMRFGK</sequence>
<organism evidence="1 2">
    <name type="scientific">Trichinella spiralis</name>
    <name type="common">Trichina worm</name>
    <dbReference type="NCBI Taxonomy" id="6334"/>
    <lineage>
        <taxon>Eukaryota</taxon>
        <taxon>Metazoa</taxon>
        <taxon>Ecdysozoa</taxon>
        <taxon>Nematoda</taxon>
        <taxon>Enoplea</taxon>
        <taxon>Dorylaimia</taxon>
        <taxon>Trichinellida</taxon>
        <taxon>Trichinellidae</taxon>
        <taxon>Trichinella</taxon>
    </lineage>
</organism>
<accession>A0ABR3KQX0</accession>
<gene>
    <name evidence="1" type="ORF">TSPI_10325</name>
</gene>
<reference evidence="1 2" key="1">
    <citation type="submission" date="2024-07" db="EMBL/GenBank/DDBJ databases">
        <title>Enhanced genomic and transcriptomic resources for Trichinella pseudospiralis and T. spiralis underpin the discovery of pronounced molecular differences between stages and species.</title>
        <authorList>
            <person name="Pasi K.K."/>
            <person name="La Rosa G."/>
            <person name="Gomez-Morales M.A."/>
            <person name="Tosini F."/>
            <person name="Sumanam S."/>
            <person name="Young N.D."/>
            <person name="Chang B.C."/>
            <person name="Robin G.B."/>
        </authorList>
    </citation>
    <scope>NUCLEOTIDE SEQUENCE [LARGE SCALE GENOMIC DNA]</scope>
    <source>
        <strain evidence="1">ISS534</strain>
    </source>
</reference>
<keyword evidence="2" id="KW-1185">Reference proteome</keyword>
<evidence type="ECO:0000313" key="2">
    <source>
        <dbReference type="Proteomes" id="UP001558632"/>
    </source>
</evidence>
<name>A0ABR3KQX0_TRISP</name>
<proteinExistence type="predicted"/>
<dbReference type="EMBL" id="JBEUSY010000251">
    <property type="protein sequence ID" value="KAL1241600.1"/>
    <property type="molecule type" value="Genomic_DNA"/>
</dbReference>